<dbReference type="Pfam" id="PF09334">
    <property type="entry name" value="tRNA-synt_1g"/>
    <property type="match status" value="1"/>
</dbReference>
<dbReference type="InterPro" id="IPR014729">
    <property type="entry name" value="Rossmann-like_a/b/a_fold"/>
</dbReference>
<dbReference type="PANTHER" id="PTHR43326:SF1">
    <property type="entry name" value="METHIONINE--TRNA LIGASE, MITOCHONDRIAL"/>
    <property type="match status" value="1"/>
</dbReference>
<evidence type="ECO:0000256" key="5">
    <source>
        <dbReference type="ARBA" id="ARBA00022917"/>
    </source>
</evidence>
<dbReference type="SUPFAM" id="SSF47323">
    <property type="entry name" value="Anticodon-binding domain of a subclass of class I aminoacyl-tRNA synthetases"/>
    <property type="match status" value="1"/>
</dbReference>
<evidence type="ECO:0000256" key="1">
    <source>
        <dbReference type="ARBA" id="ARBA00012838"/>
    </source>
</evidence>
<dbReference type="Gene3D" id="2.170.220.10">
    <property type="match status" value="1"/>
</dbReference>
<evidence type="ECO:0000259" key="11">
    <source>
        <dbReference type="Pfam" id="PF09334"/>
    </source>
</evidence>
<dbReference type="InterPro" id="IPR023457">
    <property type="entry name" value="Met-tRNA_synth_2"/>
</dbReference>
<dbReference type="InterPro" id="IPR014758">
    <property type="entry name" value="Met-tRNA_synth"/>
</dbReference>
<evidence type="ECO:0000256" key="10">
    <source>
        <dbReference type="RuleBase" id="RU363039"/>
    </source>
</evidence>
<evidence type="ECO:0000313" key="12">
    <source>
        <dbReference type="EMBL" id="KAK7603136.1"/>
    </source>
</evidence>
<gene>
    <name evidence="12" type="ORF">V9T40_003135</name>
</gene>
<name>A0AAN9TUG7_9HEMI</name>
<dbReference type="FunFam" id="2.170.220.10:FF:000001">
    <property type="entry name" value="methionine--tRNA ligase, mitochondrial"/>
    <property type="match status" value="1"/>
</dbReference>
<dbReference type="NCBIfam" id="TIGR00398">
    <property type="entry name" value="metG"/>
    <property type="match status" value="1"/>
</dbReference>
<dbReference type="InterPro" id="IPR015413">
    <property type="entry name" value="Methionyl/Leucyl_tRNA_Synth"/>
</dbReference>
<sequence>MMLSLTSQRAVTTFIRHQHTKCFITTPIFYVNAAPHIGHLYSALIADAAHRFHKLKYPLQSTIFSTGTDEHGLKVLQASHNSNCTDVKLYCDKISSRYKELFDMCEIEYTRFIRTTDPDHVDSVQKFWNLLKSRDYLYLDTYSGWYCVPDEMFLTDSQISTKTDKSGKEIKVSELSGHQVEWNEEENFMFKLSSLKSDLLYWLKDEETVQPNKFHSILKQWIEDSSFDVSVSRPSSRIPWGVPVPLCPSQTVYVWLDALVNYLTVAGFPNSLSWPPTVQVIGKDILKFHGMYWPAFLIAAGLEPPRQLFVHSHWTVNDEKMSKSKNNVVDPFEKINAYTSSGFRYFLLKEGVPHSDGNFTETKVVNMLNADLANTLGNLLNRCSGKVVNAKQVYPSLNKEEFSHLYAENETLKHLTEKLTNIQTEIDSHYESLHFYRGINAVLSVLYDCNRFIEDYKPWELTKNETNAVKLACILHIAFETLRICGIALLPIVPAISNKIFCKLNIPPERTCWSMMKPSWADNSYECKDFQLHSDSIFLYKKIRQ</sequence>
<dbReference type="Gene3D" id="3.40.50.620">
    <property type="entry name" value="HUPs"/>
    <property type="match status" value="1"/>
</dbReference>
<dbReference type="InterPro" id="IPR033911">
    <property type="entry name" value="MetRS_core"/>
</dbReference>
<dbReference type="GO" id="GO:0005524">
    <property type="term" value="F:ATP binding"/>
    <property type="evidence" value="ECO:0007669"/>
    <property type="project" value="UniProtKB-KW"/>
</dbReference>
<keyword evidence="13" id="KW-1185">Reference proteome</keyword>
<keyword evidence="5 10" id="KW-0648">Protein biosynthesis</keyword>
<dbReference type="SUPFAM" id="SSF52374">
    <property type="entry name" value="Nucleotidylyl transferase"/>
    <property type="match status" value="1"/>
</dbReference>
<dbReference type="EMBL" id="JBBCAQ010000006">
    <property type="protein sequence ID" value="KAK7603136.1"/>
    <property type="molecule type" value="Genomic_DNA"/>
</dbReference>
<evidence type="ECO:0000256" key="7">
    <source>
        <dbReference type="ARBA" id="ARBA00026124"/>
    </source>
</evidence>
<proteinExistence type="inferred from homology"/>
<evidence type="ECO:0000256" key="6">
    <source>
        <dbReference type="ARBA" id="ARBA00023146"/>
    </source>
</evidence>
<accession>A0AAN9TUG7</accession>
<keyword evidence="2 10" id="KW-0436">Ligase</keyword>
<dbReference type="PRINTS" id="PR01041">
    <property type="entry name" value="TRNASYNTHMET"/>
</dbReference>
<organism evidence="12 13">
    <name type="scientific">Parthenolecanium corni</name>
    <dbReference type="NCBI Taxonomy" id="536013"/>
    <lineage>
        <taxon>Eukaryota</taxon>
        <taxon>Metazoa</taxon>
        <taxon>Ecdysozoa</taxon>
        <taxon>Arthropoda</taxon>
        <taxon>Hexapoda</taxon>
        <taxon>Insecta</taxon>
        <taxon>Pterygota</taxon>
        <taxon>Neoptera</taxon>
        <taxon>Paraneoptera</taxon>
        <taxon>Hemiptera</taxon>
        <taxon>Sternorrhyncha</taxon>
        <taxon>Coccoidea</taxon>
        <taxon>Coccidae</taxon>
        <taxon>Parthenolecanium</taxon>
    </lineage>
</organism>
<dbReference type="AlphaFoldDB" id="A0AAN9TUG7"/>
<keyword evidence="3 10" id="KW-0547">Nucleotide-binding</keyword>
<reference evidence="12 13" key="1">
    <citation type="submission" date="2024-03" db="EMBL/GenBank/DDBJ databases">
        <title>Adaptation during the transition from Ophiocordyceps entomopathogen to insect associate is accompanied by gene loss and intensified selection.</title>
        <authorList>
            <person name="Ward C.M."/>
            <person name="Onetto C.A."/>
            <person name="Borneman A.R."/>
        </authorList>
    </citation>
    <scope>NUCLEOTIDE SEQUENCE [LARGE SCALE GENOMIC DNA]</scope>
    <source>
        <strain evidence="12">AWRI1</strain>
        <tissue evidence="12">Single Adult Female</tissue>
    </source>
</reference>
<feature type="domain" description="Methionyl/Leucyl tRNA synthetase" evidence="11">
    <location>
        <begin position="23"/>
        <end position="383"/>
    </location>
</feature>
<comment type="catalytic activity">
    <reaction evidence="9">
        <text>tRNA(Met) + L-methionine + ATP = L-methionyl-tRNA(Met) + AMP + diphosphate</text>
        <dbReference type="Rhea" id="RHEA:13481"/>
        <dbReference type="Rhea" id="RHEA-COMP:9667"/>
        <dbReference type="Rhea" id="RHEA-COMP:9698"/>
        <dbReference type="ChEBI" id="CHEBI:30616"/>
        <dbReference type="ChEBI" id="CHEBI:33019"/>
        <dbReference type="ChEBI" id="CHEBI:57844"/>
        <dbReference type="ChEBI" id="CHEBI:78442"/>
        <dbReference type="ChEBI" id="CHEBI:78530"/>
        <dbReference type="ChEBI" id="CHEBI:456215"/>
        <dbReference type="EC" id="6.1.1.10"/>
    </reaction>
</comment>
<keyword evidence="6 10" id="KW-0030">Aminoacyl-tRNA synthetase</keyword>
<evidence type="ECO:0000256" key="2">
    <source>
        <dbReference type="ARBA" id="ARBA00022598"/>
    </source>
</evidence>
<dbReference type="CDD" id="cd00814">
    <property type="entry name" value="MetRS_core"/>
    <property type="match status" value="1"/>
</dbReference>
<comment type="similarity">
    <text evidence="10">Belongs to the class-I aminoacyl-tRNA synthetase family.</text>
</comment>
<evidence type="ECO:0000256" key="4">
    <source>
        <dbReference type="ARBA" id="ARBA00022840"/>
    </source>
</evidence>
<keyword evidence="4 10" id="KW-0067">ATP-binding</keyword>
<dbReference type="Gene3D" id="1.10.730.10">
    <property type="entry name" value="Isoleucyl-tRNA Synthetase, Domain 1"/>
    <property type="match status" value="1"/>
</dbReference>
<dbReference type="GO" id="GO:0004825">
    <property type="term" value="F:methionine-tRNA ligase activity"/>
    <property type="evidence" value="ECO:0007669"/>
    <property type="project" value="UniProtKB-EC"/>
</dbReference>
<evidence type="ECO:0000256" key="9">
    <source>
        <dbReference type="ARBA" id="ARBA00047364"/>
    </source>
</evidence>
<dbReference type="EC" id="6.1.1.10" evidence="1"/>
<dbReference type="GO" id="GO:0006431">
    <property type="term" value="P:methionyl-tRNA aminoacylation"/>
    <property type="evidence" value="ECO:0007669"/>
    <property type="project" value="InterPro"/>
</dbReference>
<comment type="caution">
    <text evidence="12">The sequence shown here is derived from an EMBL/GenBank/DDBJ whole genome shotgun (WGS) entry which is preliminary data.</text>
</comment>
<evidence type="ECO:0000313" key="13">
    <source>
        <dbReference type="Proteomes" id="UP001367676"/>
    </source>
</evidence>
<dbReference type="PANTHER" id="PTHR43326">
    <property type="entry name" value="METHIONYL-TRNA SYNTHETASE"/>
    <property type="match status" value="1"/>
</dbReference>
<evidence type="ECO:0000256" key="3">
    <source>
        <dbReference type="ARBA" id="ARBA00022741"/>
    </source>
</evidence>
<dbReference type="InterPro" id="IPR009080">
    <property type="entry name" value="tRNAsynth_Ia_anticodon-bd"/>
</dbReference>
<dbReference type="GO" id="GO:0005739">
    <property type="term" value="C:mitochondrion"/>
    <property type="evidence" value="ECO:0007669"/>
    <property type="project" value="UniProtKB-ARBA"/>
</dbReference>
<evidence type="ECO:0000256" key="8">
    <source>
        <dbReference type="ARBA" id="ARBA00030331"/>
    </source>
</evidence>
<dbReference type="Proteomes" id="UP001367676">
    <property type="component" value="Unassembled WGS sequence"/>
</dbReference>
<protein>
    <recommendedName>
        <fullName evidence="7">Methionine--tRNA ligase, mitochondrial</fullName>
        <ecNumber evidence="1">6.1.1.10</ecNumber>
    </recommendedName>
    <alternativeName>
        <fullName evidence="8">Mitochondrial methionyl-tRNA synthetase</fullName>
    </alternativeName>
</protein>